<proteinExistence type="inferred from homology"/>
<dbReference type="SUPFAM" id="SSF48452">
    <property type="entry name" value="TPR-like"/>
    <property type="match status" value="2"/>
</dbReference>
<keyword evidence="5" id="KW-0479">Metal-binding</keyword>
<dbReference type="PROSITE" id="PS50089">
    <property type="entry name" value="ZF_RING_2"/>
    <property type="match status" value="1"/>
</dbReference>
<evidence type="ECO:0000256" key="9">
    <source>
        <dbReference type="ARBA" id="ARBA00022833"/>
    </source>
</evidence>
<evidence type="ECO:0000256" key="4">
    <source>
        <dbReference type="ARBA" id="ARBA00022701"/>
    </source>
</evidence>
<feature type="domain" description="RING-type" evidence="15">
    <location>
        <begin position="80"/>
        <end position="133"/>
    </location>
</feature>
<evidence type="ECO:0000256" key="14">
    <source>
        <dbReference type="PROSITE-ProRule" id="PRU00339"/>
    </source>
</evidence>
<dbReference type="PRINTS" id="PR00381">
    <property type="entry name" value="KINESINLIGHT"/>
</dbReference>
<evidence type="ECO:0000256" key="6">
    <source>
        <dbReference type="ARBA" id="ARBA00022737"/>
    </source>
</evidence>
<evidence type="ECO:0000259" key="15">
    <source>
        <dbReference type="PROSITE" id="PS50089"/>
    </source>
</evidence>
<dbReference type="GO" id="GO:0005737">
    <property type="term" value="C:cytoplasm"/>
    <property type="evidence" value="ECO:0007669"/>
    <property type="project" value="TreeGrafter"/>
</dbReference>
<dbReference type="SUPFAM" id="SSF57850">
    <property type="entry name" value="RING/U-box"/>
    <property type="match status" value="1"/>
</dbReference>
<keyword evidence="8 14" id="KW-0802">TPR repeat</keyword>
<evidence type="ECO:0000256" key="3">
    <source>
        <dbReference type="ARBA" id="ARBA00022490"/>
    </source>
</evidence>
<evidence type="ECO:0000256" key="1">
    <source>
        <dbReference type="ARBA" id="ARBA00004245"/>
    </source>
</evidence>
<reference evidence="17" key="1">
    <citation type="submission" date="2021-01" db="EMBL/GenBank/DDBJ databases">
        <authorList>
            <person name="Corre E."/>
            <person name="Pelletier E."/>
            <person name="Niang G."/>
            <person name="Scheremetjew M."/>
            <person name="Finn R."/>
            <person name="Kale V."/>
            <person name="Holt S."/>
            <person name="Cochrane G."/>
            <person name="Meng A."/>
            <person name="Brown T."/>
            <person name="Cohen L."/>
        </authorList>
    </citation>
    <scope>NUCLEOTIDE SEQUENCE</scope>
    <source>
        <strain evidence="17">CCMP722</strain>
    </source>
</reference>
<dbReference type="Pfam" id="PF12906">
    <property type="entry name" value="RINGv"/>
    <property type="match status" value="1"/>
</dbReference>
<dbReference type="InterPro" id="IPR001841">
    <property type="entry name" value="Znf_RING"/>
</dbReference>
<feature type="repeat" description="TPR" evidence="14">
    <location>
        <begin position="300"/>
        <end position="333"/>
    </location>
</feature>
<keyword evidence="11" id="KW-0505">Motor protein</keyword>
<sequence length="451" mass="50372">MDQPSSSTRSPINRELYQRYCPHFPPEIPDEGPAEAKCSGCGPAADSQVALESDATFSGRSARHSHTSSDLGNEAEEILCKICYEGQEDEEGHKELVRPCACRGSAAYIHIACLKQWHLSLGNPTTLRCPTCKQAYVGNVAVQLARMNLQVVEDIISSKLKDFKEQTKWQELRATVMTQLAQVLSSQGKYAEALPLFQCSLDLRKKLLGPARLEVAESLDAMAELFRMQGQYNEALRLKKRALHIREKVLGVDHPGTATSYNNLGLVLQSMDLLDEAKPYFESAVDIYGKIYGKEHPNLASLLNNLAGLLRNQGNYTEAEELYQQSLSIREKVLGPEHPIAAESLNNLAIVLSDMGKLQEAERMSKRCLRIARSFYDCDHPEYLNYQGNYGIILKKMGQTQKARDCMQQALDGLQKKEFHAGHVWLVKFSSHLQEISNDSSEPTPPTTVSQ</sequence>
<dbReference type="InterPro" id="IPR011990">
    <property type="entry name" value="TPR-like_helical_dom_sf"/>
</dbReference>
<dbReference type="InterPro" id="IPR019734">
    <property type="entry name" value="TPR_rpt"/>
</dbReference>
<keyword evidence="4" id="KW-0493">Microtubule</keyword>
<keyword evidence="6" id="KW-0677">Repeat</keyword>
<organism evidence="17">
    <name type="scientific">Pyramimonas obovata</name>
    <dbReference type="NCBI Taxonomy" id="1411642"/>
    <lineage>
        <taxon>Eukaryota</taxon>
        <taxon>Viridiplantae</taxon>
        <taxon>Chlorophyta</taxon>
        <taxon>Pyramimonadophyceae</taxon>
        <taxon>Pyramimonadales</taxon>
        <taxon>Pyramimonadaceae</taxon>
        <taxon>Pyramimonas</taxon>
        <taxon>Pyramimonas incertae sedis</taxon>
    </lineage>
</organism>
<evidence type="ECO:0000256" key="10">
    <source>
        <dbReference type="ARBA" id="ARBA00023054"/>
    </source>
</evidence>
<dbReference type="Pfam" id="PF13181">
    <property type="entry name" value="TPR_8"/>
    <property type="match status" value="1"/>
</dbReference>
<keyword evidence="3" id="KW-0963">Cytoplasm</keyword>
<dbReference type="GO" id="GO:0008270">
    <property type="term" value="F:zinc ion binding"/>
    <property type="evidence" value="ECO:0007669"/>
    <property type="project" value="UniProtKB-KW"/>
</dbReference>
<dbReference type="PROSITE" id="PS51292">
    <property type="entry name" value="ZF_RING_CH"/>
    <property type="match status" value="1"/>
</dbReference>
<dbReference type="GO" id="GO:0019894">
    <property type="term" value="F:kinesin binding"/>
    <property type="evidence" value="ECO:0007669"/>
    <property type="project" value="TreeGrafter"/>
</dbReference>
<name>A0A7S0RWC9_9CHLO</name>
<gene>
    <name evidence="17" type="ORF">POBO1169_LOCUS18730</name>
</gene>
<dbReference type="SMART" id="SM00028">
    <property type="entry name" value="TPR"/>
    <property type="match status" value="5"/>
</dbReference>
<comment type="subcellular location">
    <subcellularLocation>
        <location evidence="1">Cytoplasm</location>
        <location evidence="1">Cytoskeleton</location>
    </subcellularLocation>
</comment>
<dbReference type="GO" id="GO:0005871">
    <property type="term" value="C:kinesin complex"/>
    <property type="evidence" value="ECO:0007669"/>
    <property type="project" value="InterPro"/>
</dbReference>
<accession>A0A7S0RWC9</accession>
<dbReference type="Gene3D" id="3.30.40.10">
    <property type="entry name" value="Zinc/RING finger domain, C3HC4 (zinc finger)"/>
    <property type="match status" value="1"/>
</dbReference>
<dbReference type="PANTHER" id="PTHR45783:SF3">
    <property type="entry name" value="KINESIN LIGHT CHAIN"/>
    <property type="match status" value="1"/>
</dbReference>
<dbReference type="InterPro" id="IPR002151">
    <property type="entry name" value="Kinesin_light"/>
</dbReference>
<evidence type="ECO:0000256" key="2">
    <source>
        <dbReference type="ARBA" id="ARBA00009622"/>
    </source>
</evidence>
<dbReference type="AlphaFoldDB" id="A0A7S0RWC9"/>
<keyword evidence="9" id="KW-0862">Zinc</keyword>
<comment type="similarity">
    <text evidence="2">Belongs to the kinesin light chain family.</text>
</comment>
<evidence type="ECO:0000256" key="12">
    <source>
        <dbReference type="ARBA" id="ARBA00023212"/>
    </source>
</evidence>
<dbReference type="Pfam" id="PF13374">
    <property type="entry name" value="TPR_10"/>
    <property type="match status" value="1"/>
</dbReference>
<evidence type="ECO:0000256" key="13">
    <source>
        <dbReference type="PROSITE-ProRule" id="PRU00175"/>
    </source>
</evidence>
<evidence type="ECO:0000313" key="17">
    <source>
        <dbReference type="EMBL" id="CAD8688655.1"/>
    </source>
</evidence>
<dbReference type="SMART" id="SM00744">
    <property type="entry name" value="RINGv"/>
    <property type="match status" value="1"/>
</dbReference>
<evidence type="ECO:0000256" key="8">
    <source>
        <dbReference type="ARBA" id="ARBA00022803"/>
    </source>
</evidence>
<dbReference type="PANTHER" id="PTHR45783">
    <property type="entry name" value="KINESIN LIGHT CHAIN"/>
    <property type="match status" value="1"/>
</dbReference>
<evidence type="ECO:0000256" key="5">
    <source>
        <dbReference type="ARBA" id="ARBA00022723"/>
    </source>
</evidence>
<keyword evidence="10" id="KW-0175">Coiled coil</keyword>
<dbReference type="InterPro" id="IPR011016">
    <property type="entry name" value="Znf_RING-CH"/>
</dbReference>
<dbReference type="EMBL" id="HBFA01037472">
    <property type="protein sequence ID" value="CAD8688655.1"/>
    <property type="molecule type" value="Transcribed_RNA"/>
</dbReference>
<feature type="domain" description="RING-CH-type" evidence="16">
    <location>
        <begin position="72"/>
        <end position="139"/>
    </location>
</feature>
<dbReference type="GO" id="GO:0005874">
    <property type="term" value="C:microtubule"/>
    <property type="evidence" value="ECO:0007669"/>
    <property type="project" value="UniProtKB-KW"/>
</dbReference>
<dbReference type="PROSITE" id="PS50005">
    <property type="entry name" value="TPR"/>
    <property type="match status" value="1"/>
</dbReference>
<dbReference type="Pfam" id="PF13424">
    <property type="entry name" value="TPR_12"/>
    <property type="match status" value="2"/>
</dbReference>
<keyword evidence="12" id="KW-0206">Cytoskeleton</keyword>
<evidence type="ECO:0000256" key="11">
    <source>
        <dbReference type="ARBA" id="ARBA00023175"/>
    </source>
</evidence>
<evidence type="ECO:0008006" key="18">
    <source>
        <dbReference type="Google" id="ProtNLM"/>
    </source>
</evidence>
<dbReference type="CDD" id="cd16495">
    <property type="entry name" value="RING_CH-C4HC3_MARCH"/>
    <property type="match status" value="1"/>
</dbReference>
<evidence type="ECO:0000256" key="7">
    <source>
        <dbReference type="ARBA" id="ARBA00022771"/>
    </source>
</evidence>
<protein>
    <recommendedName>
        <fullName evidence="18">RING-CH-type domain-containing protein</fullName>
    </recommendedName>
</protein>
<dbReference type="Gene3D" id="1.25.40.10">
    <property type="entry name" value="Tetratricopeptide repeat domain"/>
    <property type="match status" value="2"/>
</dbReference>
<dbReference type="GO" id="GO:0007018">
    <property type="term" value="P:microtubule-based movement"/>
    <property type="evidence" value="ECO:0007669"/>
    <property type="project" value="TreeGrafter"/>
</dbReference>
<evidence type="ECO:0000259" key="16">
    <source>
        <dbReference type="PROSITE" id="PS51292"/>
    </source>
</evidence>
<keyword evidence="7 13" id="KW-0863">Zinc-finger</keyword>
<dbReference type="InterPro" id="IPR013083">
    <property type="entry name" value="Znf_RING/FYVE/PHD"/>
</dbReference>